<keyword evidence="4" id="KW-0238">DNA-binding</keyword>
<organism evidence="8 9">
    <name type="scientific">Niveibacterium microcysteis</name>
    <dbReference type="NCBI Taxonomy" id="2811415"/>
    <lineage>
        <taxon>Bacteria</taxon>
        <taxon>Pseudomonadati</taxon>
        <taxon>Pseudomonadota</taxon>
        <taxon>Betaproteobacteria</taxon>
        <taxon>Rhodocyclales</taxon>
        <taxon>Rhodocyclaceae</taxon>
        <taxon>Niveibacterium</taxon>
    </lineage>
</organism>
<dbReference type="PRINTS" id="PR01590">
    <property type="entry name" value="HTHFIS"/>
</dbReference>
<dbReference type="InterPro" id="IPR058031">
    <property type="entry name" value="AAA_lid_NorR"/>
</dbReference>
<feature type="compositionally biased region" description="Low complexity" evidence="6">
    <location>
        <begin position="311"/>
        <end position="322"/>
    </location>
</feature>
<dbReference type="Gene3D" id="3.40.50.300">
    <property type="entry name" value="P-loop containing nucleotide triphosphate hydrolases"/>
    <property type="match status" value="1"/>
</dbReference>
<dbReference type="EMBL" id="CP071060">
    <property type="protein sequence ID" value="QSI78091.1"/>
    <property type="molecule type" value="Genomic_DNA"/>
</dbReference>
<dbReference type="SUPFAM" id="SSF55781">
    <property type="entry name" value="GAF domain-like"/>
    <property type="match status" value="1"/>
</dbReference>
<dbReference type="CDD" id="cd00009">
    <property type="entry name" value="AAA"/>
    <property type="match status" value="1"/>
</dbReference>
<dbReference type="PROSITE" id="PS00688">
    <property type="entry name" value="SIGMA54_INTERACT_3"/>
    <property type="match status" value="1"/>
</dbReference>
<keyword evidence="3" id="KW-0805">Transcription regulation</keyword>
<dbReference type="SUPFAM" id="SSF46689">
    <property type="entry name" value="Homeodomain-like"/>
    <property type="match status" value="1"/>
</dbReference>
<dbReference type="PROSITE" id="PS00675">
    <property type="entry name" value="SIGMA54_INTERACT_1"/>
    <property type="match status" value="1"/>
</dbReference>
<dbReference type="CDD" id="cd00130">
    <property type="entry name" value="PAS"/>
    <property type="match status" value="1"/>
</dbReference>
<name>A0ABX7MB40_9RHOO</name>
<dbReference type="PANTHER" id="PTHR32071:SF77">
    <property type="entry name" value="TRANSCRIPTIONAL REGULATORY PROTEIN"/>
    <property type="match status" value="1"/>
</dbReference>
<dbReference type="Pfam" id="PF01590">
    <property type="entry name" value="GAF"/>
    <property type="match status" value="1"/>
</dbReference>
<dbReference type="InterPro" id="IPR009057">
    <property type="entry name" value="Homeodomain-like_sf"/>
</dbReference>
<dbReference type="InterPro" id="IPR029016">
    <property type="entry name" value="GAF-like_dom_sf"/>
</dbReference>
<evidence type="ECO:0000256" key="3">
    <source>
        <dbReference type="ARBA" id="ARBA00023015"/>
    </source>
</evidence>
<evidence type="ECO:0000313" key="9">
    <source>
        <dbReference type="Proteomes" id="UP000663570"/>
    </source>
</evidence>
<dbReference type="InterPro" id="IPR027417">
    <property type="entry name" value="P-loop_NTPase"/>
</dbReference>
<dbReference type="Gene3D" id="3.30.450.40">
    <property type="match status" value="1"/>
</dbReference>
<dbReference type="Gene3D" id="1.10.10.60">
    <property type="entry name" value="Homeodomain-like"/>
    <property type="match status" value="1"/>
</dbReference>
<evidence type="ECO:0000256" key="6">
    <source>
        <dbReference type="SAM" id="MobiDB-lite"/>
    </source>
</evidence>
<dbReference type="InterPro" id="IPR000014">
    <property type="entry name" value="PAS"/>
</dbReference>
<dbReference type="InterPro" id="IPR003593">
    <property type="entry name" value="AAA+_ATPase"/>
</dbReference>
<dbReference type="InterPro" id="IPR002197">
    <property type="entry name" value="HTH_Fis"/>
</dbReference>
<evidence type="ECO:0000256" key="4">
    <source>
        <dbReference type="ARBA" id="ARBA00023125"/>
    </source>
</evidence>
<gene>
    <name evidence="8" type="ORF">JY500_05465</name>
</gene>
<keyword evidence="5" id="KW-0804">Transcription</keyword>
<dbReference type="PROSITE" id="PS50045">
    <property type="entry name" value="SIGMA54_INTERACT_4"/>
    <property type="match status" value="1"/>
</dbReference>
<evidence type="ECO:0000256" key="2">
    <source>
        <dbReference type="ARBA" id="ARBA00022840"/>
    </source>
</evidence>
<evidence type="ECO:0000313" key="8">
    <source>
        <dbReference type="EMBL" id="QSI78091.1"/>
    </source>
</evidence>
<accession>A0ABX7MB40</accession>
<dbReference type="Gene3D" id="1.10.8.60">
    <property type="match status" value="1"/>
</dbReference>
<dbReference type="Pfam" id="PF02954">
    <property type="entry name" value="HTH_8"/>
    <property type="match status" value="1"/>
</dbReference>
<dbReference type="PROSITE" id="PS00676">
    <property type="entry name" value="SIGMA54_INTERACT_2"/>
    <property type="match status" value="1"/>
</dbReference>
<evidence type="ECO:0000256" key="5">
    <source>
        <dbReference type="ARBA" id="ARBA00023163"/>
    </source>
</evidence>
<feature type="domain" description="Sigma-54 factor interaction" evidence="7">
    <location>
        <begin position="336"/>
        <end position="562"/>
    </location>
</feature>
<dbReference type="Pfam" id="PF25601">
    <property type="entry name" value="AAA_lid_14"/>
    <property type="match status" value="1"/>
</dbReference>
<dbReference type="Pfam" id="PF00158">
    <property type="entry name" value="Sigma54_activat"/>
    <property type="match status" value="1"/>
</dbReference>
<dbReference type="Proteomes" id="UP000663570">
    <property type="component" value="Chromosome"/>
</dbReference>
<reference evidence="8 9" key="1">
    <citation type="submission" date="2021-02" db="EMBL/GenBank/DDBJ databases">
        <title>Niveibacterium changnyeongensis HC41.</title>
        <authorList>
            <person name="Kang M."/>
        </authorList>
    </citation>
    <scope>NUCLEOTIDE SEQUENCE [LARGE SCALE GENOMIC DNA]</scope>
    <source>
        <strain evidence="8 9">HC41</strain>
    </source>
</reference>
<dbReference type="InterPro" id="IPR025944">
    <property type="entry name" value="Sigma_54_int_dom_CS"/>
</dbReference>
<dbReference type="PANTHER" id="PTHR32071">
    <property type="entry name" value="TRANSCRIPTIONAL REGULATORY PROTEIN"/>
    <property type="match status" value="1"/>
</dbReference>
<dbReference type="SMART" id="SM00382">
    <property type="entry name" value="AAA"/>
    <property type="match status" value="1"/>
</dbReference>
<feature type="region of interest" description="Disordered" evidence="6">
    <location>
        <begin position="311"/>
        <end position="331"/>
    </location>
</feature>
<keyword evidence="9" id="KW-1185">Reference proteome</keyword>
<evidence type="ECO:0000259" key="7">
    <source>
        <dbReference type="PROSITE" id="PS50045"/>
    </source>
</evidence>
<dbReference type="InterPro" id="IPR025662">
    <property type="entry name" value="Sigma_54_int_dom_ATP-bd_1"/>
</dbReference>
<sequence>MPLPATLDAHRQRLAQARELAFVQGERPDTLVGEEVLASWQRSSAAGLSPDVPKPPALVPQPRLREAHERNGQLIALAQPVIDTVARQIRDSASTLILADANGLILRSLGDADFLSRAERVALCPGADWSETQRGTNAIGTVLATSRALEIVGGEHFLAHNTQLTCSAAPLFDPTGRLVGVFDISGDYRAYQPHTLGLARMAAQWIEQRLFEADFSRHLLLAFHPEVDYVGVLGEGVIAVREDGAVLGANPAALAILGLRRRALDGLGFAQLFEQPLARLLDSARRHPAALHELDARGGLRVYARLRGELPAPSSSPARTRPAPLPRRHAPDLDELAAGDATMAALVTRARKLLAHDIPILIQGESGAGKEMLARALHEAGPRRDRPFVALNCAAIPESLIESELFGYEPGAFTGARREGAAGRIQQADGGTLFLDEIGDMPLALQARLLRVLQERCVSPLGGDRTIAVDLRLICATHRRLRDEVAGGGFREDLYYRINGLALQLPALRERNDLPQLVSRLLREVSGGREIGVSDEVLRAFAAYSWPGNLRQLHNALRVAVALLDEGETTISFEHLPDDLREDIARPAAPSALANDALAQIEREAVRRVLAEAGGNVSAAARRLGISRTTLYRKLH</sequence>
<keyword evidence="1" id="KW-0547">Nucleotide-binding</keyword>
<keyword evidence="2" id="KW-0067">ATP-binding</keyword>
<evidence type="ECO:0000256" key="1">
    <source>
        <dbReference type="ARBA" id="ARBA00022741"/>
    </source>
</evidence>
<proteinExistence type="predicted"/>
<dbReference type="InterPro" id="IPR003018">
    <property type="entry name" value="GAF"/>
</dbReference>
<protein>
    <submittedName>
        <fullName evidence="8">Sigma-54-dependent Fis family transcriptional regulator</fullName>
    </submittedName>
</protein>
<dbReference type="InterPro" id="IPR025943">
    <property type="entry name" value="Sigma_54_int_dom_ATP-bd_2"/>
</dbReference>
<dbReference type="SUPFAM" id="SSF52540">
    <property type="entry name" value="P-loop containing nucleoside triphosphate hydrolases"/>
    <property type="match status" value="1"/>
</dbReference>
<dbReference type="InterPro" id="IPR002078">
    <property type="entry name" value="Sigma_54_int"/>
</dbReference>
<dbReference type="RefSeq" id="WP_206255370.1">
    <property type="nucleotide sequence ID" value="NZ_CP071060.1"/>
</dbReference>